<gene>
    <name evidence="1" type="ORF">GV64_19660</name>
</gene>
<proteinExistence type="predicted"/>
<comment type="caution">
    <text evidence="1">The sequence shown here is derived from an EMBL/GenBank/DDBJ whole genome shotgun (WGS) entry which is preliminary data.</text>
</comment>
<sequence>MNDRAVMDDSVIFQVTDKKELSTGLGILCMFTAGIVPCPKSSIFRYPCFKAYGNYQPWHIKTKN</sequence>
<dbReference type="Proteomes" id="UP000027997">
    <property type="component" value="Unassembled WGS sequence"/>
</dbReference>
<dbReference type="EMBL" id="JOJP01000001">
    <property type="protein sequence ID" value="KEI72653.1"/>
    <property type="molecule type" value="Genomic_DNA"/>
</dbReference>
<reference evidence="1 2" key="1">
    <citation type="submission" date="2014-06" db="EMBL/GenBank/DDBJ databases">
        <title>Whole Genome Sequences of Three Symbiotic Endozoicomonas Bacteria.</title>
        <authorList>
            <person name="Neave M.J."/>
            <person name="Apprill A."/>
            <person name="Voolstra C.R."/>
        </authorList>
    </citation>
    <scope>NUCLEOTIDE SEQUENCE [LARGE SCALE GENOMIC DNA]</scope>
    <source>
        <strain evidence="1 2">DSM 22380</strain>
    </source>
</reference>
<accession>A0A081KES7</accession>
<keyword evidence="2" id="KW-1185">Reference proteome</keyword>
<organism evidence="1 2">
    <name type="scientific">Endozoicomonas elysicola</name>
    <dbReference type="NCBI Taxonomy" id="305900"/>
    <lineage>
        <taxon>Bacteria</taxon>
        <taxon>Pseudomonadati</taxon>
        <taxon>Pseudomonadota</taxon>
        <taxon>Gammaproteobacteria</taxon>
        <taxon>Oceanospirillales</taxon>
        <taxon>Endozoicomonadaceae</taxon>
        <taxon>Endozoicomonas</taxon>
    </lineage>
</organism>
<dbReference type="AlphaFoldDB" id="A0A081KES7"/>
<protein>
    <submittedName>
        <fullName evidence="1">Uncharacterized protein</fullName>
    </submittedName>
</protein>
<evidence type="ECO:0000313" key="2">
    <source>
        <dbReference type="Proteomes" id="UP000027997"/>
    </source>
</evidence>
<dbReference type="STRING" id="305900.GV64_19660"/>
<name>A0A081KES7_9GAMM</name>
<evidence type="ECO:0000313" key="1">
    <source>
        <dbReference type="EMBL" id="KEI72653.1"/>
    </source>
</evidence>